<dbReference type="EMBL" id="QMWP01000040">
    <property type="protein sequence ID" value="RLG70674.1"/>
    <property type="molecule type" value="Genomic_DNA"/>
</dbReference>
<evidence type="ECO:0000313" key="1">
    <source>
        <dbReference type="EMBL" id="RLG70674.1"/>
    </source>
</evidence>
<organism evidence="1 2">
    <name type="scientific">Candidatus Iainarchaeum sp</name>
    <dbReference type="NCBI Taxonomy" id="3101447"/>
    <lineage>
        <taxon>Archaea</taxon>
        <taxon>Candidatus Iainarchaeota</taxon>
        <taxon>Candidatus Iainarchaeia</taxon>
        <taxon>Candidatus Iainarchaeales</taxon>
        <taxon>Candidatus Iainarchaeaceae</taxon>
        <taxon>Candidatus Iainarchaeum</taxon>
    </lineage>
</organism>
<proteinExistence type="predicted"/>
<evidence type="ECO:0000313" key="2">
    <source>
        <dbReference type="Proteomes" id="UP000278031"/>
    </source>
</evidence>
<reference evidence="1 2" key="1">
    <citation type="submission" date="2018-06" db="EMBL/GenBank/DDBJ databases">
        <title>Extensive metabolic versatility and redundancy in microbially diverse, dynamic hydrothermal sediments.</title>
        <authorList>
            <person name="Dombrowski N."/>
            <person name="Teske A."/>
            <person name="Baker B.J."/>
        </authorList>
    </citation>
    <scope>NUCLEOTIDE SEQUENCE [LARGE SCALE GENOMIC DNA]</scope>
    <source>
        <strain evidence="1">B51_G17</strain>
    </source>
</reference>
<dbReference type="AlphaFoldDB" id="A0A497JHL7"/>
<sequence length="64" mass="7185">MDGQQNTALNKKIKLEEEIQGWVEGVDYLTVPRLTVIRVEPEPSISSILKCILTVAEWKDGGNM</sequence>
<dbReference type="Proteomes" id="UP000278031">
    <property type="component" value="Unassembled WGS sequence"/>
</dbReference>
<protein>
    <submittedName>
        <fullName evidence="1">Uncharacterized protein</fullName>
    </submittedName>
</protein>
<accession>A0A497JHL7</accession>
<comment type="caution">
    <text evidence="1">The sequence shown here is derived from an EMBL/GenBank/DDBJ whole genome shotgun (WGS) entry which is preliminary data.</text>
</comment>
<name>A0A497JHL7_9ARCH</name>
<gene>
    <name evidence="1" type="ORF">DRO04_01365</name>
</gene>